<gene>
    <name evidence="3" type="ORF">NBR_LOCUS11976</name>
</gene>
<evidence type="ECO:0000259" key="2">
    <source>
        <dbReference type="PROSITE" id="PS50053"/>
    </source>
</evidence>
<dbReference type="WBParaSite" id="NBR_0001197501-mRNA-1">
    <property type="protein sequence ID" value="NBR_0001197501-mRNA-1"/>
    <property type="gene ID" value="NBR_0001197501"/>
</dbReference>
<organism evidence="5">
    <name type="scientific">Nippostrongylus brasiliensis</name>
    <name type="common">Rat hookworm</name>
    <dbReference type="NCBI Taxonomy" id="27835"/>
    <lineage>
        <taxon>Eukaryota</taxon>
        <taxon>Metazoa</taxon>
        <taxon>Ecdysozoa</taxon>
        <taxon>Nematoda</taxon>
        <taxon>Chromadorea</taxon>
        <taxon>Rhabditida</taxon>
        <taxon>Rhabditina</taxon>
        <taxon>Rhabditomorpha</taxon>
        <taxon>Strongyloidea</taxon>
        <taxon>Heligmosomidae</taxon>
        <taxon>Nippostrongylus</taxon>
    </lineage>
</organism>
<dbReference type="Proteomes" id="UP000271162">
    <property type="component" value="Unassembled WGS sequence"/>
</dbReference>
<evidence type="ECO:0000256" key="1">
    <source>
        <dbReference type="SAM" id="MobiDB-lite"/>
    </source>
</evidence>
<dbReference type="SMART" id="SM00213">
    <property type="entry name" value="UBQ"/>
    <property type="match status" value="1"/>
</dbReference>
<dbReference type="AlphaFoldDB" id="A0A158R0J8"/>
<sequence length="240" mass="26871">MSSISPTQSATQVPSTSALVEITVHSVMDGVRDERINIAVDATVFELKRCIAIATSVLPEQQFLLYNETELSDDAATLGEYGINSPCVITMNVRMHTGLLVDRASDNLMTFLPVFLPVPRGNFTHLRNTIRTMTNVRDCSPALSTRDGKASASPSEASAAEQKNKSNERDVTQRELRICRHKLKLSEQEIHCLCQFVFCQQHRDPSAHFCHIDHKQAARTKLKMENQKVVYDSHKANAQF</sequence>
<dbReference type="STRING" id="27835.A0A158R0J8"/>
<evidence type="ECO:0000313" key="3">
    <source>
        <dbReference type="EMBL" id="VDL75565.1"/>
    </source>
</evidence>
<accession>A0A158R0J8</accession>
<evidence type="ECO:0000313" key="4">
    <source>
        <dbReference type="Proteomes" id="UP000271162"/>
    </source>
</evidence>
<dbReference type="Gene3D" id="4.10.1110.10">
    <property type="entry name" value="AN1-like Zinc finger"/>
    <property type="match status" value="1"/>
</dbReference>
<dbReference type="PROSITE" id="PS50053">
    <property type="entry name" value="UBIQUITIN_2"/>
    <property type="match status" value="1"/>
</dbReference>
<dbReference type="OMA" id="NSICQAT"/>
<dbReference type="CDD" id="cd17039">
    <property type="entry name" value="Ubl_ubiquitin_like"/>
    <property type="match status" value="1"/>
</dbReference>
<protein>
    <submittedName>
        <fullName evidence="5">Ubiquitin-like domain-containing protein</fullName>
    </submittedName>
</protein>
<reference evidence="5" key="1">
    <citation type="submission" date="2016-04" db="UniProtKB">
        <authorList>
            <consortium name="WormBaseParasite"/>
        </authorList>
    </citation>
    <scope>IDENTIFICATION</scope>
</reference>
<proteinExistence type="predicted"/>
<keyword evidence="4" id="KW-1185">Reference proteome</keyword>
<dbReference type="InterPro" id="IPR029071">
    <property type="entry name" value="Ubiquitin-like_domsf"/>
</dbReference>
<feature type="compositionally biased region" description="Low complexity" evidence="1">
    <location>
        <begin position="150"/>
        <end position="161"/>
    </location>
</feature>
<dbReference type="EMBL" id="UYSL01020644">
    <property type="protein sequence ID" value="VDL75565.1"/>
    <property type="molecule type" value="Genomic_DNA"/>
</dbReference>
<evidence type="ECO:0000313" key="5">
    <source>
        <dbReference type="WBParaSite" id="NBR_0001197501-mRNA-1"/>
    </source>
</evidence>
<dbReference type="InterPro" id="IPR035896">
    <property type="entry name" value="AN1-like_Znf"/>
</dbReference>
<feature type="domain" description="Ubiquitin-like" evidence="2">
    <location>
        <begin position="20"/>
        <end position="98"/>
    </location>
</feature>
<name>A0A158R0J8_NIPBR</name>
<dbReference type="Pfam" id="PF00240">
    <property type="entry name" value="ubiquitin"/>
    <property type="match status" value="1"/>
</dbReference>
<feature type="compositionally biased region" description="Basic and acidic residues" evidence="1">
    <location>
        <begin position="162"/>
        <end position="172"/>
    </location>
</feature>
<dbReference type="InterPro" id="IPR000626">
    <property type="entry name" value="Ubiquitin-like_dom"/>
</dbReference>
<dbReference type="Gene3D" id="3.10.20.90">
    <property type="entry name" value="Phosphatidylinositol 3-kinase Catalytic Subunit, Chain A, domain 1"/>
    <property type="match status" value="1"/>
</dbReference>
<feature type="region of interest" description="Disordered" evidence="1">
    <location>
        <begin position="140"/>
        <end position="172"/>
    </location>
</feature>
<reference evidence="3 4" key="2">
    <citation type="submission" date="2018-11" db="EMBL/GenBank/DDBJ databases">
        <authorList>
            <consortium name="Pathogen Informatics"/>
        </authorList>
    </citation>
    <scope>NUCLEOTIDE SEQUENCE [LARGE SCALE GENOMIC DNA]</scope>
</reference>
<dbReference type="SUPFAM" id="SSF118310">
    <property type="entry name" value="AN1-like Zinc finger"/>
    <property type="match status" value="1"/>
</dbReference>
<dbReference type="SUPFAM" id="SSF54236">
    <property type="entry name" value="Ubiquitin-like"/>
    <property type="match status" value="1"/>
</dbReference>